<gene>
    <name evidence="1" type="ordered locus">RHA1_ro03174</name>
</gene>
<dbReference type="eggNOG" id="ENOG5031JT7">
    <property type="taxonomic scope" value="Bacteria"/>
</dbReference>
<accession>Q0SBV9</accession>
<evidence type="ECO:0000313" key="2">
    <source>
        <dbReference type="Proteomes" id="UP000008710"/>
    </source>
</evidence>
<dbReference type="HOGENOM" id="CLU_778051_0_0_11"/>
<name>Q0SBV9_RHOJR</name>
<reference evidence="2" key="1">
    <citation type="journal article" date="2006" name="Proc. Natl. Acad. Sci. U.S.A.">
        <title>The complete genome of Rhodococcus sp. RHA1 provides insights into a catabolic powerhouse.</title>
        <authorList>
            <person name="McLeod M.P."/>
            <person name="Warren R.L."/>
            <person name="Hsiao W.W.L."/>
            <person name="Araki N."/>
            <person name="Myhre M."/>
            <person name="Fernandes C."/>
            <person name="Miyazawa D."/>
            <person name="Wong W."/>
            <person name="Lillquist A.L."/>
            <person name="Wang D."/>
            <person name="Dosanjh M."/>
            <person name="Hara H."/>
            <person name="Petrescu A."/>
            <person name="Morin R.D."/>
            <person name="Yang G."/>
            <person name="Stott J.M."/>
            <person name="Schein J.E."/>
            <person name="Shin H."/>
            <person name="Smailus D."/>
            <person name="Siddiqui A.S."/>
            <person name="Marra M.A."/>
            <person name="Jones S.J.M."/>
            <person name="Holt R."/>
            <person name="Brinkman F.S.L."/>
            <person name="Miyauchi K."/>
            <person name="Fukuda M."/>
            <person name="Davies J.E."/>
            <person name="Mohn W.W."/>
            <person name="Eltis L.D."/>
        </authorList>
    </citation>
    <scope>NUCLEOTIDE SEQUENCE [LARGE SCALE GENOMIC DNA]</scope>
    <source>
        <strain evidence="2">RHA1</strain>
    </source>
</reference>
<dbReference type="KEGG" id="rha:RHA1_ro03174"/>
<dbReference type="AlphaFoldDB" id="Q0SBV9"/>
<organism evidence="1 2">
    <name type="scientific">Rhodococcus jostii (strain RHA1)</name>
    <dbReference type="NCBI Taxonomy" id="101510"/>
    <lineage>
        <taxon>Bacteria</taxon>
        <taxon>Bacillati</taxon>
        <taxon>Actinomycetota</taxon>
        <taxon>Actinomycetes</taxon>
        <taxon>Mycobacteriales</taxon>
        <taxon>Nocardiaceae</taxon>
        <taxon>Rhodococcus</taxon>
    </lineage>
</organism>
<dbReference type="PATRIC" id="fig|101510.16.peg.3208"/>
<protein>
    <submittedName>
        <fullName evidence="1">Uncharacterized protein</fullName>
    </submittedName>
</protein>
<sequence length="340" mass="38642">MDLVTLVLASPRGRFFCANVAYMCSTDERAADPYRPRTPADVLEVIEAVDVQAISGLSERDLLNALAFATDWARYWQPPDEDDLMFAMQDTVAALHPVAATVLDSPLTRWWAEPVDLDNQRMIGQLHSNDEEWPESTLPYRSTAVGLDQWRDHVLAMEARFRTWRAERPDNAISGEWWSTPLPSAALETSRARDDVGALELLLEEDSFGGDEARVWPVTVRRTPRVYEITNPTDWARLVDAYPLAVVESKRSDWFHTTGEYHDWFIPDWTAVADDYDAVHLTLHGYLTTPGLAIPLADNNGATVLAGWNPDATWWLNNDVAHVDDEPALWRWCDDHWVRA</sequence>
<dbReference type="RefSeq" id="WP_011595837.1">
    <property type="nucleotide sequence ID" value="NC_008268.1"/>
</dbReference>
<dbReference type="OrthoDB" id="4700192at2"/>
<evidence type="ECO:0000313" key="1">
    <source>
        <dbReference type="EMBL" id="ABG94977.1"/>
    </source>
</evidence>
<dbReference type="Proteomes" id="UP000008710">
    <property type="component" value="Chromosome"/>
</dbReference>
<dbReference type="EMBL" id="CP000431">
    <property type="protein sequence ID" value="ABG94977.1"/>
    <property type="molecule type" value="Genomic_DNA"/>
</dbReference>
<proteinExistence type="predicted"/>